<evidence type="ECO:0000256" key="1">
    <source>
        <dbReference type="ARBA" id="ARBA00022679"/>
    </source>
</evidence>
<dbReference type="InterPro" id="IPR013747">
    <property type="entry name" value="ACP_syn_III_C"/>
</dbReference>
<feature type="binding site" evidence="4">
    <location>
        <position position="299"/>
    </location>
    <ligand>
        <name>(3S)-3-hydroxy-3-methylglutaryl-CoA</name>
        <dbReference type="ChEBI" id="CHEBI:43074"/>
    </ligand>
</feature>
<evidence type="ECO:0000313" key="9">
    <source>
        <dbReference type="Proteomes" id="UP000186879"/>
    </source>
</evidence>
<feature type="binding site" evidence="4">
    <location>
        <position position="154"/>
    </location>
    <ligand>
        <name>(3S)-3-hydroxy-3-methylglutaryl-CoA</name>
        <dbReference type="ChEBI" id="CHEBI:43074"/>
    </ligand>
</feature>
<proteinExistence type="inferred from homology"/>
<feature type="binding site" evidence="4">
    <location>
        <position position="204"/>
    </location>
    <ligand>
        <name>(3S)-3-hydroxy-3-methylglutaryl-CoA</name>
        <dbReference type="ChEBI" id="CHEBI:43074"/>
    </ligand>
</feature>
<feature type="binding site" evidence="4">
    <location>
        <position position="269"/>
    </location>
    <ligand>
        <name>(3S)-3-hydroxy-3-methylglutaryl-CoA</name>
        <dbReference type="ChEBI" id="CHEBI:43074"/>
    </ligand>
</feature>
<dbReference type="NCBIfam" id="TIGR00748">
    <property type="entry name" value="HMG_CoA_syn_Arc"/>
    <property type="match status" value="1"/>
</dbReference>
<dbReference type="Proteomes" id="UP000267921">
    <property type="component" value="Unassembled WGS sequence"/>
</dbReference>
<dbReference type="Proteomes" id="UP000186879">
    <property type="component" value="Chromosome"/>
</dbReference>
<dbReference type="EMBL" id="CP017921">
    <property type="protein sequence ID" value="APH38497.1"/>
    <property type="molecule type" value="Genomic_DNA"/>
</dbReference>
<feature type="binding site" evidence="4">
    <location>
        <position position="113"/>
    </location>
    <ligand>
        <name>(3S)-3-hydroxy-3-methylglutaryl-CoA</name>
        <dbReference type="ChEBI" id="CHEBI:43074"/>
    </ligand>
</feature>
<dbReference type="GO" id="GO:0019287">
    <property type="term" value="P:isopentenyl diphosphate biosynthetic process, mevalonate pathway"/>
    <property type="evidence" value="ECO:0007669"/>
    <property type="project" value="UniProtKB-UniRule"/>
</dbReference>
<evidence type="ECO:0000313" key="11">
    <source>
        <dbReference type="Proteomes" id="UP000267921"/>
    </source>
</evidence>
<gene>
    <name evidence="6" type="ORF">BHR79_02655</name>
    <name evidence="7" type="ORF">EFE40_00125</name>
    <name evidence="8" type="ORF">SAMN04515625_0358</name>
</gene>
<dbReference type="AlphaFoldDB" id="A0A1L3Q0V0"/>
<feature type="active site" description="Proton donor/acceptor" evidence="4">
    <location>
        <position position="81"/>
    </location>
</feature>
<dbReference type="NCBIfam" id="NF003274">
    <property type="entry name" value="PRK04262.1"/>
    <property type="match status" value="1"/>
</dbReference>
<feature type="domain" description="Beta-ketoacyl-[acyl-carrier-protein] synthase III C-terminal" evidence="5">
    <location>
        <begin position="222"/>
        <end position="308"/>
    </location>
</feature>
<dbReference type="OrthoDB" id="5812at2157"/>
<reference evidence="6 9" key="1">
    <citation type="submission" date="2016-10" db="EMBL/GenBank/DDBJ databases">
        <title>Methanohalophilus halophilus.</title>
        <authorList>
            <person name="L'haridon S."/>
        </authorList>
    </citation>
    <scope>NUCLEOTIDE SEQUENCE [LARGE SCALE GENOMIC DNA]</scope>
    <source>
        <strain evidence="6 9">Z-7982</strain>
    </source>
</reference>
<dbReference type="PANTHER" id="PTHR43323:SF2">
    <property type="entry name" value="HYDROXYMETHYLGLUTARYL-COA SYNTHASE"/>
    <property type="match status" value="1"/>
</dbReference>
<comment type="similarity">
    <text evidence="4">Belongs to the thiolase-like superfamily. Archaeal HMG-CoA synthase family.</text>
</comment>
<dbReference type="GO" id="GO:0004421">
    <property type="term" value="F:hydroxymethylglutaryl-CoA synthase activity"/>
    <property type="evidence" value="ECO:0007669"/>
    <property type="project" value="UniProtKB-EC"/>
</dbReference>
<dbReference type="InterPro" id="IPR004656">
    <property type="entry name" value="HMG_CoA_Synthase"/>
</dbReference>
<feature type="active site" description="Acyl-thioester intermediate" evidence="4">
    <location>
        <position position="113"/>
    </location>
</feature>
<dbReference type="GO" id="GO:0010142">
    <property type="term" value="P:farnesyl diphosphate biosynthetic process, mevalonate pathway"/>
    <property type="evidence" value="ECO:0007669"/>
    <property type="project" value="TreeGrafter"/>
</dbReference>
<protein>
    <recommendedName>
        <fullName evidence="4">Hydroxymethylglutaryl-CoA synthase</fullName>
        <shortName evidence="4">HMG-CoA synthase</shortName>
        <shortName evidence="4">HMGCS</shortName>
        <ecNumber evidence="4">2.3.3.10</ecNumber>
    </recommendedName>
</protein>
<keyword evidence="9" id="KW-1185">Reference proteome</keyword>
<dbReference type="EMBL" id="RJJG01000001">
    <property type="protein sequence ID" value="RNI10626.1"/>
    <property type="molecule type" value="Genomic_DNA"/>
</dbReference>
<evidence type="ECO:0000313" key="6">
    <source>
        <dbReference type="EMBL" id="APH38497.1"/>
    </source>
</evidence>
<dbReference type="STRING" id="2177.BHR79_02655"/>
<dbReference type="CDD" id="cd00827">
    <property type="entry name" value="init_cond_enzymes"/>
    <property type="match status" value="1"/>
</dbReference>
<evidence type="ECO:0000256" key="4">
    <source>
        <dbReference type="HAMAP-Rule" id="MF_01409"/>
    </source>
</evidence>
<accession>A0A1L3Q0V0</accession>
<dbReference type="HAMAP" id="MF_01409">
    <property type="entry name" value="HMG_CoA_synth_arch"/>
    <property type="match status" value="1"/>
</dbReference>
<comment type="catalytic activity">
    <reaction evidence="4">
        <text>acetoacetyl-CoA + acetyl-CoA + H2O = (3S)-3-hydroxy-3-methylglutaryl-CoA + CoA + H(+)</text>
        <dbReference type="Rhea" id="RHEA:10188"/>
        <dbReference type="ChEBI" id="CHEBI:15377"/>
        <dbReference type="ChEBI" id="CHEBI:15378"/>
        <dbReference type="ChEBI" id="CHEBI:43074"/>
        <dbReference type="ChEBI" id="CHEBI:57286"/>
        <dbReference type="ChEBI" id="CHEBI:57287"/>
        <dbReference type="ChEBI" id="CHEBI:57288"/>
        <dbReference type="EC" id="2.3.3.10"/>
    </reaction>
</comment>
<dbReference type="EMBL" id="FNMU01000001">
    <property type="protein sequence ID" value="SDW10920.1"/>
    <property type="molecule type" value="Genomic_DNA"/>
</dbReference>
<dbReference type="SUPFAM" id="SSF53901">
    <property type="entry name" value="Thiolase-like"/>
    <property type="match status" value="2"/>
</dbReference>
<name>A0A1L3Q0V0_9EURY</name>
<dbReference type="PANTHER" id="PTHR43323">
    <property type="entry name" value="3-HYDROXY-3-METHYLGLUTARYL COENZYME A SYNTHASE"/>
    <property type="match status" value="1"/>
</dbReference>
<feature type="binding site" evidence="4">
    <location>
        <position position="202"/>
    </location>
    <ligand>
        <name>CoA</name>
        <dbReference type="ChEBI" id="CHEBI:57287"/>
        <note>ligand shared with acetoacetyl-CoA thiolase</note>
    </ligand>
</feature>
<dbReference type="GeneID" id="30582623"/>
<dbReference type="InterPro" id="IPR016039">
    <property type="entry name" value="Thiolase-like"/>
</dbReference>
<organism evidence="6 9">
    <name type="scientific">Methanohalophilus halophilus</name>
    <dbReference type="NCBI Taxonomy" id="2177"/>
    <lineage>
        <taxon>Archaea</taxon>
        <taxon>Methanobacteriati</taxon>
        <taxon>Methanobacteriota</taxon>
        <taxon>Stenosarchaea group</taxon>
        <taxon>Methanomicrobia</taxon>
        <taxon>Methanosarcinales</taxon>
        <taxon>Methanosarcinaceae</taxon>
        <taxon>Methanohalophilus</taxon>
    </lineage>
</organism>
<dbReference type="Proteomes" id="UP000198669">
    <property type="component" value="Unassembled WGS sequence"/>
</dbReference>
<feature type="binding site" evidence="4">
    <location>
        <position position="246"/>
    </location>
    <ligand>
        <name>(3S)-3-hydroxy-3-methylglutaryl-CoA</name>
        <dbReference type="ChEBI" id="CHEBI:43074"/>
    </ligand>
</feature>
<feature type="active site" description="Proton donor/acceptor" evidence="4">
    <location>
        <position position="237"/>
    </location>
</feature>
<evidence type="ECO:0000313" key="10">
    <source>
        <dbReference type="Proteomes" id="UP000198669"/>
    </source>
</evidence>
<feature type="binding site" evidence="4">
    <location>
        <position position="30"/>
    </location>
    <ligand>
        <name>(3S)-3-hydroxy-3-methylglutaryl-CoA</name>
        <dbReference type="ChEBI" id="CHEBI:43074"/>
    </ligand>
</feature>
<comment type="pathway">
    <text evidence="4">Metabolic intermediate biosynthesis; (R)-mevalonate biosynthesis; (R)-mevalonate from acetyl-CoA: step 2/3.</text>
</comment>
<comment type="caution">
    <text evidence="4">Lacks conserved residue(s) required for the propagation of feature annotation.</text>
</comment>
<evidence type="ECO:0000313" key="8">
    <source>
        <dbReference type="EMBL" id="SDW10920.1"/>
    </source>
</evidence>
<keyword evidence="3 4" id="KW-0012">Acyltransferase</keyword>
<reference evidence="7 11" key="3">
    <citation type="submission" date="2018-10" db="EMBL/GenBank/DDBJ databases">
        <title>Cultivation of a novel Methanohalophilus strain from Kebrit Deep of the Red Sea and a genomic comparison of members of the genus Methanohalophilus.</title>
        <authorList>
            <person name="Guan Y."/>
            <person name="Ngugi D.K."/>
            <person name="Stingl U."/>
        </authorList>
    </citation>
    <scope>NUCLEOTIDE SEQUENCE [LARGE SCALE GENOMIC DNA]</scope>
    <source>
        <strain evidence="7 11">DSM 3094</strain>
    </source>
</reference>
<evidence type="ECO:0000256" key="3">
    <source>
        <dbReference type="ARBA" id="ARBA00023315"/>
    </source>
</evidence>
<evidence type="ECO:0000313" key="7">
    <source>
        <dbReference type="EMBL" id="RNI10626.1"/>
    </source>
</evidence>
<reference evidence="8 10" key="2">
    <citation type="submission" date="2016-10" db="EMBL/GenBank/DDBJ databases">
        <authorList>
            <person name="de Groot N.N."/>
        </authorList>
    </citation>
    <scope>NUCLEOTIDE SEQUENCE [LARGE SCALE GENOMIC DNA]</scope>
    <source>
        <strain evidence="8 10">Z-7982</strain>
    </source>
</reference>
<feature type="binding site" evidence="4">
    <location>
        <position position="237"/>
    </location>
    <ligand>
        <name>(3S)-3-hydroxy-3-methylglutaryl-CoA</name>
        <dbReference type="ChEBI" id="CHEBI:43074"/>
    </ligand>
</feature>
<dbReference type="KEGG" id="mhaz:BHR79_02655"/>
<dbReference type="FunFam" id="3.40.47.10:FF:000046">
    <property type="entry name" value="UPF0219 protein M1627_1703"/>
    <property type="match status" value="1"/>
</dbReference>
<sequence length="349" mass="37209">MSVGIVSYGTYIPKFRIKVEDIAKVWGDNADILSAGLMVNEKSVPDLDEDTVTIAVEAARAAICRSCLDPSRIEAIYTGSESHPYAVKPTSTIVAEAVEATPEMTAADLEFACKAGSAGMQACMGLVQSGMADLGLAIGSDVSQGAPGDALEYTAAAGGAAYIIGNKEEEMVAIIEDTYSFTTDTPDFWRREGMPYPEHGGRFTGEPGYFKHVLGAAKGLMNKLGTSAEDYDYAVFHQPNGKFPSRVAKMLGFSKEKIAPGLVVTRLGNTYSGSCLMGIAATLDQAKPGDRIFATAFGSGAGADAFSFRVTDKIDKIRDKAPRVEELLANPVYMDYAMYAKHKGKIKRA</sequence>
<evidence type="ECO:0000259" key="5">
    <source>
        <dbReference type="Pfam" id="PF08541"/>
    </source>
</evidence>
<keyword evidence="1 4" id="KW-0808">Transferase</keyword>
<evidence type="ECO:0000256" key="2">
    <source>
        <dbReference type="ARBA" id="ARBA00023229"/>
    </source>
</evidence>
<dbReference type="RefSeq" id="WP_072560910.1">
    <property type="nucleotide sequence ID" value="NZ_CP017921.1"/>
</dbReference>
<comment type="function">
    <text evidence="4">Catalyzes the condensation of acetyl-CoA with acetoacetyl-CoA to form 3-hydroxy-3-methylglutaryl-CoA (HMG-CoA). Functions in the mevalonate (MVA) pathway leading to isopentenyl diphosphate (IPP), a key precursor for the biosynthesis of isoprenoid compounds that are building blocks of archaeal membrane lipids.</text>
</comment>
<comment type="subunit">
    <text evidence="4">Interacts with acetoacetyl-CoA thiolase that catalyzes the precedent step in the pathway and with a DUF35 protein. The acetoacetyl-CoA thiolase/HMG-CoA synthase complex channels the intermediate via a fused CoA-binding site, which allows for efficient coupling of the endergonic thiolase reaction with the exergonic HMGCS reaction.</text>
</comment>
<dbReference type="Pfam" id="PF08541">
    <property type="entry name" value="ACP_syn_III_C"/>
    <property type="match status" value="1"/>
</dbReference>
<dbReference type="Gene3D" id="3.40.47.10">
    <property type="match status" value="1"/>
</dbReference>
<feature type="binding site" evidence="4">
    <location>
        <position position="242"/>
    </location>
    <ligand>
        <name>CoA</name>
        <dbReference type="ChEBI" id="CHEBI:57287"/>
        <note>ligand shared with acetoacetyl-CoA thiolase</note>
    </ligand>
</feature>
<keyword evidence="2 4" id="KW-0414">Isoprene biosynthesis</keyword>
<dbReference type="GO" id="GO:0003985">
    <property type="term" value="F:acetyl-CoA C-acetyltransferase activity"/>
    <property type="evidence" value="ECO:0007669"/>
    <property type="project" value="UniProtKB-UniRule"/>
</dbReference>
<dbReference type="EC" id="2.3.3.10" evidence="4"/>